<gene>
    <name evidence="1" type="ORF">LOD99_8529</name>
</gene>
<dbReference type="EMBL" id="JAKMXF010000337">
    <property type="protein sequence ID" value="KAI6647814.1"/>
    <property type="molecule type" value="Genomic_DNA"/>
</dbReference>
<sequence>MEAYSLWQKEYPDIKIGKSKFAALRPPHVLLTSELPRNVCVCRYHENFILLWVLYIDLIDNCWCNKCEICKDGVLFKEKYPLTLDLDSDQKTYLDGELREENFIRWFQWEKIVGLNGKGGMEKIHKTGLPSELYNSLFEMLPTFNWHHFIKGKQAAHYNYMKVHLSDKLNIAMMQIVFSGNFNTTWQDEIQSAHWSKTQVTILTAVYWHDDTSRSAIIVSDDIAYTKDSSLSFLTT</sequence>
<keyword evidence="2" id="KW-1185">Reference proteome</keyword>
<proteinExistence type="predicted"/>
<dbReference type="AlphaFoldDB" id="A0AAV7JH67"/>
<comment type="caution">
    <text evidence="1">The sequence shown here is derived from an EMBL/GenBank/DDBJ whole genome shotgun (WGS) entry which is preliminary data.</text>
</comment>
<protein>
    <submittedName>
        <fullName evidence="1">Uncharacterized protein</fullName>
    </submittedName>
</protein>
<dbReference type="PANTHER" id="PTHR46601">
    <property type="entry name" value="ULP_PROTEASE DOMAIN-CONTAINING PROTEIN"/>
    <property type="match status" value="1"/>
</dbReference>
<dbReference type="PANTHER" id="PTHR46601:SF2">
    <property type="entry name" value="UBIQUITIN-LIKE PROTEASE FAMILY PROFILE DOMAIN-CONTAINING PROTEIN"/>
    <property type="match status" value="1"/>
</dbReference>
<evidence type="ECO:0000313" key="1">
    <source>
        <dbReference type="EMBL" id="KAI6647814.1"/>
    </source>
</evidence>
<accession>A0AAV7JH67</accession>
<name>A0AAV7JH67_9METZ</name>
<evidence type="ECO:0000313" key="2">
    <source>
        <dbReference type="Proteomes" id="UP001165289"/>
    </source>
</evidence>
<dbReference type="Proteomes" id="UP001165289">
    <property type="component" value="Unassembled WGS sequence"/>
</dbReference>
<organism evidence="1 2">
    <name type="scientific">Oopsacas minuta</name>
    <dbReference type="NCBI Taxonomy" id="111878"/>
    <lineage>
        <taxon>Eukaryota</taxon>
        <taxon>Metazoa</taxon>
        <taxon>Porifera</taxon>
        <taxon>Hexactinellida</taxon>
        <taxon>Hexasterophora</taxon>
        <taxon>Lyssacinosida</taxon>
        <taxon>Leucopsacidae</taxon>
        <taxon>Oopsacas</taxon>
    </lineage>
</organism>
<reference evidence="1 2" key="1">
    <citation type="journal article" date="2023" name="BMC Biol.">
        <title>The compact genome of the sponge Oopsacas minuta (Hexactinellida) is lacking key metazoan core genes.</title>
        <authorList>
            <person name="Santini S."/>
            <person name="Schenkelaars Q."/>
            <person name="Jourda C."/>
            <person name="Duchesne M."/>
            <person name="Belahbib H."/>
            <person name="Rocher C."/>
            <person name="Selva M."/>
            <person name="Riesgo A."/>
            <person name="Vervoort M."/>
            <person name="Leys S.P."/>
            <person name="Kodjabachian L."/>
            <person name="Le Bivic A."/>
            <person name="Borchiellini C."/>
            <person name="Claverie J.M."/>
            <person name="Renard E."/>
        </authorList>
    </citation>
    <scope>NUCLEOTIDE SEQUENCE [LARGE SCALE GENOMIC DNA]</scope>
    <source>
        <strain evidence="1">SPO-2</strain>
    </source>
</reference>